<evidence type="ECO:0000256" key="1">
    <source>
        <dbReference type="PROSITE-ProRule" id="PRU00339"/>
    </source>
</evidence>
<organism evidence="2 3">
    <name type="scientific">Bradyrhizobium vignae</name>
    <dbReference type="NCBI Taxonomy" id="1549949"/>
    <lineage>
        <taxon>Bacteria</taxon>
        <taxon>Pseudomonadati</taxon>
        <taxon>Pseudomonadota</taxon>
        <taxon>Alphaproteobacteria</taxon>
        <taxon>Hyphomicrobiales</taxon>
        <taxon>Nitrobacteraceae</taxon>
        <taxon>Bradyrhizobium</taxon>
    </lineage>
</organism>
<sequence length="43" mass="4693">MKTGAWTNRARARTLMKDFDGAIADFAEAEKIDPSAPQIAGNR</sequence>
<feature type="repeat" description="TPR" evidence="1">
    <location>
        <begin position="3"/>
        <end position="36"/>
    </location>
</feature>
<keyword evidence="1" id="KW-0802">TPR repeat</keyword>
<name>A0A2U3QB38_9BRAD</name>
<dbReference type="Gene3D" id="1.25.40.10">
    <property type="entry name" value="Tetratricopeptide repeat domain"/>
    <property type="match status" value="1"/>
</dbReference>
<dbReference type="PROSITE" id="PS50005">
    <property type="entry name" value="TPR"/>
    <property type="match status" value="1"/>
</dbReference>
<proteinExistence type="predicted"/>
<dbReference type="SUPFAM" id="SSF48452">
    <property type="entry name" value="TPR-like"/>
    <property type="match status" value="1"/>
</dbReference>
<dbReference type="Proteomes" id="UP000246085">
    <property type="component" value="Chromosome BRAD3257"/>
</dbReference>
<evidence type="ECO:0000313" key="3">
    <source>
        <dbReference type="Proteomes" id="UP000246085"/>
    </source>
</evidence>
<dbReference type="InterPro" id="IPR019734">
    <property type="entry name" value="TPR_rpt"/>
</dbReference>
<dbReference type="AlphaFoldDB" id="A0A2U3QB38"/>
<protein>
    <recommendedName>
        <fullName evidence="4">Tetratricopeptide repeat protein</fullName>
    </recommendedName>
</protein>
<dbReference type="InterPro" id="IPR011990">
    <property type="entry name" value="TPR-like_helical_dom_sf"/>
</dbReference>
<dbReference type="KEGG" id="bvz:BRAD3257_7948"/>
<accession>A0A2U3QB38</accession>
<dbReference type="EMBL" id="LS398110">
    <property type="protein sequence ID" value="SPP98549.1"/>
    <property type="molecule type" value="Genomic_DNA"/>
</dbReference>
<evidence type="ECO:0000313" key="2">
    <source>
        <dbReference type="EMBL" id="SPP98549.1"/>
    </source>
</evidence>
<reference evidence="2 3" key="1">
    <citation type="submission" date="2018-03" db="EMBL/GenBank/DDBJ databases">
        <authorList>
            <person name="Gully D."/>
        </authorList>
    </citation>
    <scope>NUCLEOTIDE SEQUENCE [LARGE SCALE GENOMIC DNA]</scope>
    <source>
        <strain evidence="2">ORS3257</strain>
    </source>
</reference>
<evidence type="ECO:0008006" key="4">
    <source>
        <dbReference type="Google" id="ProtNLM"/>
    </source>
</evidence>
<gene>
    <name evidence="2" type="ORF">BRAD3257_7948</name>
</gene>